<evidence type="ECO:0000256" key="1">
    <source>
        <dbReference type="SAM" id="Phobius"/>
    </source>
</evidence>
<evidence type="ECO:0000313" key="2">
    <source>
        <dbReference type="EMBL" id="KGG81417.1"/>
    </source>
</evidence>
<organism evidence="2 3">
    <name type="scientific">Caloranaerobacter azorensis H53214</name>
    <dbReference type="NCBI Taxonomy" id="1156417"/>
    <lineage>
        <taxon>Bacteria</taxon>
        <taxon>Bacillati</taxon>
        <taxon>Bacillota</taxon>
        <taxon>Tissierellia</taxon>
        <taxon>Tissierellales</taxon>
        <taxon>Thermohalobacteraceae</taxon>
        <taxon>Caloranaerobacter</taxon>
    </lineage>
</organism>
<dbReference type="STRING" id="1156417.Y919_00195"/>
<reference evidence="2 3" key="1">
    <citation type="submission" date="2013-12" db="EMBL/GenBank/DDBJ databases">
        <title>Draft genome sequence of Caloranaerobacter sp. H53214.</title>
        <authorList>
            <person name="Jiang L.J."/>
            <person name="Shao Z.Z."/>
            <person name="Long M.N."/>
        </authorList>
    </citation>
    <scope>NUCLEOTIDE SEQUENCE [LARGE SCALE GENOMIC DNA]</scope>
    <source>
        <strain evidence="2 3">H53214</strain>
    </source>
</reference>
<protein>
    <recommendedName>
        <fullName evidence="4">CNNM transmembrane domain-containing protein</fullName>
    </recommendedName>
</protein>
<keyword evidence="1" id="KW-1133">Transmembrane helix</keyword>
<dbReference type="Proteomes" id="UP000029622">
    <property type="component" value="Unassembled WGS sequence"/>
</dbReference>
<name>A0A096BKP8_9FIRM</name>
<comment type="caution">
    <text evidence="2">The sequence shown here is derived from an EMBL/GenBank/DDBJ whole genome shotgun (WGS) entry which is preliminary data.</text>
</comment>
<feature type="transmembrane region" description="Helical" evidence="1">
    <location>
        <begin position="124"/>
        <end position="145"/>
    </location>
</feature>
<proteinExistence type="predicted"/>
<sequence length="190" mass="20687">MKWILVISVWTFLLATLVSLLSENLMRNLDLLTATIVLNLIILLGVIFDIIGTAVTAADEKPFHSMASNKVAEARYALKLIRNAGIVSNFCNDVIGDIAGIISGAAGTIIVVKIISLYDFKNAAIISVIISSIIASMTVGGKALGKEFALQKTNKIIEFASKILMILDKKFGIDLLPDLKRKKRGKRRDD</sequence>
<dbReference type="AlphaFoldDB" id="A0A096BKP8"/>
<feature type="transmembrane region" description="Helical" evidence="1">
    <location>
        <begin position="36"/>
        <end position="58"/>
    </location>
</feature>
<feature type="transmembrane region" description="Helical" evidence="1">
    <location>
        <begin position="98"/>
        <end position="118"/>
    </location>
</feature>
<evidence type="ECO:0000313" key="3">
    <source>
        <dbReference type="Proteomes" id="UP000029622"/>
    </source>
</evidence>
<dbReference type="EMBL" id="AZTB01000001">
    <property type="protein sequence ID" value="KGG81417.1"/>
    <property type="molecule type" value="Genomic_DNA"/>
</dbReference>
<evidence type="ECO:0008006" key="4">
    <source>
        <dbReference type="Google" id="ProtNLM"/>
    </source>
</evidence>
<gene>
    <name evidence="2" type="ORF">Y919_00195</name>
</gene>
<accession>A0A096BKP8</accession>
<keyword evidence="1" id="KW-0812">Transmembrane</keyword>
<keyword evidence="1" id="KW-0472">Membrane</keyword>